<gene>
    <name evidence="2" type="ORF">BSAL_33965</name>
</gene>
<name>A0A0S4KLN6_BODSA</name>
<reference evidence="3" key="1">
    <citation type="submission" date="2015-09" db="EMBL/GenBank/DDBJ databases">
        <authorList>
            <consortium name="Pathogen Informatics"/>
        </authorList>
    </citation>
    <scope>NUCLEOTIDE SEQUENCE [LARGE SCALE GENOMIC DNA]</scope>
    <source>
        <strain evidence="3">Lake Konstanz</strain>
    </source>
</reference>
<evidence type="ECO:0000313" key="3">
    <source>
        <dbReference type="Proteomes" id="UP000051952"/>
    </source>
</evidence>
<accession>A0A0S4KLN6</accession>
<evidence type="ECO:0000313" key="2">
    <source>
        <dbReference type="EMBL" id="CUI15275.1"/>
    </source>
</evidence>
<dbReference type="Pfam" id="PF07096">
    <property type="entry name" value="DUF1358"/>
    <property type="match status" value="1"/>
</dbReference>
<dbReference type="OMA" id="MIATHEE"/>
<feature type="compositionally biased region" description="Low complexity" evidence="1">
    <location>
        <begin position="24"/>
        <end position="47"/>
    </location>
</feature>
<evidence type="ECO:0000256" key="1">
    <source>
        <dbReference type="SAM" id="MobiDB-lite"/>
    </source>
</evidence>
<keyword evidence="3" id="KW-1185">Reference proteome</keyword>
<dbReference type="VEuPathDB" id="TriTrypDB:BSAL_33965"/>
<organism evidence="2 3">
    <name type="scientific">Bodo saltans</name>
    <name type="common">Flagellated protozoan</name>
    <dbReference type="NCBI Taxonomy" id="75058"/>
    <lineage>
        <taxon>Eukaryota</taxon>
        <taxon>Discoba</taxon>
        <taxon>Euglenozoa</taxon>
        <taxon>Kinetoplastea</taxon>
        <taxon>Metakinetoplastina</taxon>
        <taxon>Eubodonida</taxon>
        <taxon>Bodonidae</taxon>
        <taxon>Bodo</taxon>
    </lineage>
</organism>
<protein>
    <submittedName>
        <fullName evidence="2">Uncharacterized protein</fullName>
    </submittedName>
</protein>
<dbReference type="OrthoDB" id="243664at2759"/>
<sequence>MMRRFGSSMRAVACRMNSTPTPPTAESTSPHSASTTTSAPPAGAAASSAKKAFSSTIRFSIPDGKVTAENLPSVEDLDKLVPSLVELRKQLPSAKEMEAKYVFGTSAAQKAAAEKSNATGENKPLWPNCDTPEEIMDEERYGADGEVRPAPTSEQVALAWKALAWGTLYATIGVIVLSLAGLKACGFSSMNDLRQHLAAREEREQAKLRLTAEQASSSGESDNGAVEHFVLDLTNPSDVPRQIQEIYDAVQKIAEKEAAAEALSAPKPKTNAK</sequence>
<feature type="region of interest" description="Disordered" evidence="1">
    <location>
        <begin position="15"/>
        <end position="47"/>
    </location>
</feature>
<dbReference type="AlphaFoldDB" id="A0A0S4KLN6"/>
<dbReference type="EMBL" id="CYKH01001966">
    <property type="protein sequence ID" value="CUI15275.1"/>
    <property type="molecule type" value="Genomic_DNA"/>
</dbReference>
<dbReference type="Proteomes" id="UP000051952">
    <property type="component" value="Unassembled WGS sequence"/>
</dbReference>
<proteinExistence type="predicted"/>
<dbReference type="InterPro" id="IPR009792">
    <property type="entry name" value="TMEM242"/>
</dbReference>